<dbReference type="Proteomes" id="UP000664132">
    <property type="component" value="Unassembled WGS sequence"/>
</dbReference>
<feature type="transmembrane region" description="Helical" evidence="6">
    <location>
        <begin position="207"/>
        <end position="228"/>
    </location>
</feature>
<dbReference type="GO" id="GO:0071944">
    <property type="term" value="C:cell periphery"/>
    <property type="evidence" value="ECO:0007669"/>
    <property type="project" value="UniProtKB-ARBA"/>
</dbReference>
<reference evidence="8" key="1">
    <citation type="submission" date="2021-02" db="EMBL/GenBank/DDBJ databases">
        <title>Genome sequence Cadophora malorum strain M34.</title>
        <authorList>
            <person name="Stefanovic E."/>
            <person name="Vu D."/>
            <person name="Scully C."/>
            <person name="Dijksterhuis J."/>
            <person name="Roader J."/>
            <person name="Houbraken J."/>
        </authorList>
    </citation>
    <scope>NUCLEOTIDE SEQUENCE</scope>
    <source>
        <strain evidence="8">M34</strain>
    </source>
</reference>
<name>A0A8H7TL06_9HELO</name>
<comment type="caution">
    <text evidence="8">The sequence shown here is derived from an EMBL/GenBank/DDBJ whole genome shotgun (WGS) entry which is preliminary data.</text>
</comment>
<evidence type="ECO:0000256" key="1">
    <source>
        <dbReference type="ARBA" id="ARBA00004167"/>
    </source>
</evidence>
<sequence>MNYRGTTFILTRCAFWTFCHFTVAQTVQSILWKVPDGTLADLSQQFKTGNTLPLSWNAWNSDQYVDATKNLVDLWVTSFDYSLNAFSQRLAKNLNLTVAGNYAWIIEVPDTNLAVSAKYVLRFKEAASSFELGTGELSSPGFIILRAGTSTFSASSTRISSISISSSPISPSLSSSSLASSTPSTPTGTPVSQETSEPGGLTTGSKAGIGIGVSLGFLVLCGLIYIFFVKRRRTKYSAPAETRQSEDTGYKKYGSTPNPAELVGFSHGPSELEAPREPGTRK</sequence>
<keyword evidence="4 6" id="KW-0472">Membrane</keyword>
<keyword evidence="2 6" id="KW-0812">Transmembrane</keyword>
<dbReference type="PANTHER" id="PTHR15549">
    <property type="entry name" value="PAIRED IMMUNOGLOBULIN-LIKE TYPE 2 RECEPTOR"/>
    <property type="match status" value="1"/>
</dbReference>
<dbReference type="OrthoDB" id="3689214at2759"/>
<evidence type="ECO:0000256" key="3">
    <source>
        <dbReference type="ARBA" id="ARBA00022989"/>
    </source>
</evidence>
<feature type="signal peptide" evidence="7">
    <location>
        <begin position="1"/>
        <end position="24"/>
    </location>
</feature>
<keyword evidence="3 6" id="KW-1133">Transmembrane helix</keyword>
<evidence type="ECO:0000256" key="7">
    <source>
        <dbReference type="SAM" id="SignalP"/>
    </source>
</evidence>
<protein>
    <recommendedName>
        <fullName evidence="10">Mid2 domain-containing protein</fullName>
    </recommendedName>
</protein>
<evidence type="ECO:0000313" key="8">
    <source>
        <dbReference type="EMBL" id="KAG4421507.1"/>
    </source>
</evidence>
<evidence type="ECO:0000256" key="5">
    <source>
        <dbReference type="SAM" id="MobiDB-lite"/>
    </source>
</evidence>
<keyword evidence="7" id="KW-0732">Signal</keyword>
<feature type="region of interest" description="Disordered" evidence="5">
    <location>
        <begin position="237"/>
        <end position="282"/>
    </location>
</feature>
<feature type="compositionally biased region" description="Basic and acidic residues" evidence="5">
    <location>
        <begin position="273"/>
        <end position="282"/>
    </location>
</feature>
<evidence type="ECO:0000313" key="9">
    <source>
        <dbReference type="Proteomes" id="UP000664132"/>
    </source>
</evidence>
<feature type="region of interest" description="Disordered" evidence="5">
    <location>
        <begin position="163"/>
        <end position="204"/>
    </location>
</feature>
<dbReference type="AlphaFoldDB" id="A0A8H7TL06"/>
<dbReference type="InterPro" id="IPR051694">
    <property type="entry name" value="Immunoregulatory_rcpt-like"/>
</dbReference>
<feature type="compositionally biased region" description="Low complexity" evidence="5">
    <location>
        <begin position="163"/>
        <end position="187"/>
    </location>
</feature>
<organism evidence="8 9">
    <name type="scientific">Cadophora malorum</name>
    <dbReference type="NCBI Taxonomy" id="108018"/>
    <lineage>
        <taxon>Eukaryota</taxon>
        <taxon>Fungi</taxon>
        <taxon>Dikarya</taxon>
        <taxon>Ascomycota</taxon>
        <taxon>Pezizomycotina</taxon>
        <taxon>Leotiomycetes</taxon>
        <taxon>Helotiales</taxon>
        <taxon>Ploettnerulaceae</taxon>
        <taxon>Cadophora</taxon>
    </lineage>
</organism>
<evidence type="ECO:0008006" key="10">
    <source>
        <dbReference type="Google" id="ProtNLM"/>
    </source>
</evidence>
<proteinExistence type="predicted"/>
<dbReference type="GO" id="GO:0016020">
    <property type="term" value="C:membrane"/>
    <property type="evidence" value="ECO:0007669"/>
    <property type="project" value="UniProtKB-SubCell"/>
</dbReference>
<feature type="chain" id="PRO_5034349869" description="Mid2 domain-containing protein" evidence="7">
    <location>
        <begin position="25"/>
        <end position="282"/>
    </location>
</feature>
<gene>
    <name evidence="8" type="ORF">IFR04_005346</name>
</gene>
<accession>A0A8H7TL06</accession>
<keyword evidence="9" id="KW-1185">Reference proteome</keyword>
<comment type="subcellular location">
    <subcellularLocation>
        <location evidence="1">Membrane</location>
        <topology evidence="1">Single-pass membrane protein</topology>
    </subcellularLocation>
</comment>
<evidence type="ECO:0000256" key="2">
    <source>
        <dbReference type="ARBA" id="ARBA00022692"/>
    </source>
</evidence>
<evidence type="ECO:0000256" key="4">
    <source>
        <dbReference type="ARBA" id="ARBA00023136"/>
    </source>
</evidence>
<evidence type="ECO:0000256" key="6">
    <source>
        <dbReference type="SAM" id="Phobius"/>
    </source>
</evidence>
<dbReference type="EMBL" id="JAFJYH010000064">
    <property type="protein sequence ID" value="KAG4421507.1"/>
    <property type="molecule type" value="Genomic_DNA"/>
</dbReference>